<dbReference type="AlphaFoldDB" id="C5FPF4"/>
<dbReference type="eggNOG" id="ENOG502S3SW">
    <property type="taxonomic scope" value="Eukaryota"/>
</dbReference>
<dbReference type="GeneID" id="9224702"/>
<dbReference type="EMBL" id="DS995704">
    <property type="protein sequence ID" value="EEQ31470.1"/>
    <property type="molecule type" value="Genomic_DNA"/>
</dbReference>
<keyword evidence="2" id="KW-1185">Reference proteome</keyword>
<sequence>MSAPKKTFTKEDFQQALIYLDEEIGKSKNLRKAAPIKLVAVGGFVAVTYFENRTTTEDLDYMVDPSLKNLEKIREKLVRAISNVAEKQGYDDDWVNDRVQQFAFGDFALPLFQDSVAQNVVLWEGKNLQLKGMQRSMEALALSEPEILRLKLSTAVGTKPSISVKLHDEMRNPIKVITRGHTPLKLRSSVRRVRACPHPWSTLFFLIWPFPLRYSIPEPLLSVEEIEKHPDVLNERHSGIRKLYCIPIFRVRDTPLRSLYRLVEDVCASDFIMMGYECTYFFFHCESRWSLACIPDPEDKDPVRYALLASMVEALVDAFNWRLELGIRRDKSLDRSEQRSTNFTREEAPSWTLKVGPVEKPLTFLLEIRSMTG</sequence>
<dbReference type="RefSeq" id="XP_002846552.1">
    <property type="nucleotide sequence ID" value="XM_002846506.1"/>
</dbReference>
<dbReference type="OrthoDB" id="5422293at2759"/>
<evidence type="ECO:0000313" key="1">
    <source>
        <dbReference type="EMBL" id="EEQ31470.1"/>
    </source>
</evidence>
<dbReference type="VEuPathDB" id="FungiDB:MCYG_04289"/>
<accession>C5FPF4</accession>
<name>C5FPF4_ARTOC</name>
<reference evidence="2" key="1">
    <citation type="journal article" date="2012" name="MBio">
        <title>Comparative genome analysis of Trichophyton rubrum and related dermatophytes reveals candidate genes involved in infection.</title>
        <authorList>
            <person name="Martinez D.A."/>
            <person name="Oliver B.G."/>
            <person name="Graeser Y."/>
            <person name="Goldberg J.M."/>
            <person name="Li W."/>
            <person name="Martinez-Rossi N.M."/>
            <person name="Monod M."/>
            <person name="Shelest E."/>
            <person name="Barton R.C."/>
            <person name="Birch E."/>
            <person name="Brakhage A.A."/>
            <person name="Chen Z."/>
            <person name="Gurr S.J."/>
            <person name="Heiman D."/>
            <person name="Heitman J."/>
            <person name="Kosti I."/>
            <person name="Rossi A."/>
            <person name="Saif S."/>
            <person name="Samalova M."/>
            <person name="Saunders C.W."/>
            <person name="Shea T."/>
            <person name="Summerbell R.C."/>
            <person name="Xu J."/>
            <person name="Young S."/>
            <person name="Zeng Q."/>
            <person name="Birren B.W."/>
            <person name="Cuomo C.A."/>
            <person name="White T.C."/>
        </authorList>
    </citation>
    <scope>NUCLEOTIDE SEQUENCE [LARGE SCALE GENOMIC DNA]</scope>
    <source>
        <strain evidence="2">ATCC MYA-4605 / CBS 113480</strain>
    </source>
</reference>
<proteinExistence type="predicted"/>
<dbReference type="HOGENOM" id="CLU_741805_0_0_1"/>
<protein>
    <submittedName>
        <fullName evidence="1">Uncharacterized protein</fullName>
    </submittedName>
</protein>
<dbReference type="Proteomes" id="UP000002035">
    <property type="component" value="Unassembled WGS sequence"/>
</dbReference>
<organism evidence="1 2">
    <name type="scientific">Arthroderma otae (strain ATCC MYA-4605 / CBS 113480)</name>
    <name type="common">Microsporum canis</name>
    <dbReference type="NCBI Taxonomy" id="554155"/>
    <lineage>
        <taxon>Eukaryota</taxon>
        <taxon>Fungi</taxon>
        <taxon>Dikarya</taxon>
        <taxon>Ascomycota</taxon>
        <taxon>Pezizomycotina</taxon>
        <taxon>Eurotiomycetes</taxon>
        <taxon>Eurotiomycetidae</taxon>
        <taxon>Onygenales</taxon>
        <taxon>Arthrodermataceae</taxon>
        <taxon>Microsporum</taxon>
    </lineage>
</organism>
<evidence type="ECO:0000313" key="2">
    <source>
        <dbReference type="Proteomes" id="UP000002035"/>
    </source>
</evidence>
<gene>
    <name evidence="1" type="ORF">MCYG_04289</name>
</gene>